<evidence type="ECO:0000313" key="2">
    <source>
        <dbReference type="Proteomes" id="UP001458880"/>
    </source>
</evidence>
<protein>
    <submittedName>
        <fullName evidence="1">Uncharacterized protein</fullName>
    </submittedName>
</protein>
<keyword evidence="2" id="KW-1185">Reference proteome</keyword>
<sequence>MQKNKVKATWSIVKELNGTSRGEIDIDVFENKGNKQDILNTFNSYFVDSVHSNAQLRTDVRHVQPNSRSMFITHTTPNEIYNIILSLNNTSAVGPDNISTKVIQFCAALS</sequence>
<proteinExistence type="predicted"/>
<accession>A0AAW1JHQ0</accession>
<reference evidence="1 2" key="1">
    <citation type="journal article" date="2024" name="BMC Genomics">
        <title>De novo assembly and annotation of Popillia japonica's genome with initial clues to its potential as an invasive pest.</title>
        <authorList>
            <person name="Cucini C."/>
            <person name="Boschi S."/>
            <person name="Funari R."/>
            <person name="Cardaioli E."/>
            <person name="Iannotti N."/>
            <person name="Marturano G."/>
            <person name="Paoli F."/>
            <person name="Bruttini M."/>
            <person name="Carapelli A."/>
            <person name="Frati F."/>
            <person name="Nardi F."/>
        </authorList>
    </citation>
    <scope>NUCLEOTIDE SEQUENCE [LARGE SCALE GENOMIC DNA]</scope>
    <source>
        <strain evidence="1">DMR45628</strain>
    </source>
</reference>
<evidence type="ECO:0000313" key="1">
    <source>
        <dbReference type="EMBL" id="KAK9703360.1"/>
    </source>
</evidence>
<name>A0AAW1JHQ0_POPJA</name>
<dbReference type="Proteomes" id="UP001458880">
    <property type="component" value="Unassembled WGS sequence"/>
</dbReference>
<gene>
    <name evidence="1" type="ORF">QE152_g29368</name>
</gene>
<comment type="caution">
    <text evidence="1">The sequence shown here is derived from an EMBL/GenBank/DDBJ whole genome shotgun (WGS) entry which is preliminary data.</text>
</comment>
<dbReference type="AlphaFoldDB" id="A0AAW1JHQ0"/>
<organism evidence="1 2">
    <name type="scientific">Popillia japonica</name>
    <name type="common">Japanese beetle</name>
    <dbReference type="NCBI Taxonomy" id="7064"/>
    <lineage>
        <taxon>Eukaryota</taxon>
        <taxon>Metazoa</taxon>
        <taxon>Ecdysozoa</taxon>
        <taxon>Arthropoda</taxon>
        <taxon>Hexapoda</taxon>
        <taxon>Insecta</taxon>
        <taxon>Pterygota</taxon>
        <taxon>Neoptera</taxon>
        <taxon>Endopterygota</taxon>
        <taxon>Coleoptera</taxon>
        <taxon>Polyphaga</taxon>
        <taxon>Scarabaeiformia</taxon>
        <taxon>Scarabaeidae</taxon>
        <taxon>Rutelinae</taxon>
        <taxon>Popillia</taxon>
    </lineage>
</organism>
<dbReference type="EMBL" id="JASPKY010000371">
    <property type="protein sequence ID" value="KAK9703360.1"/>
    <property type="molecule type" value="Genomic_DNA"/>
</dbReference>